<organism evidence="1 2">
    <name type="scientific">Potamilus streckersoni</name>
    <dbReference type="NCBI Taxonomy" id="2493646"/>
    <lineage>
        <taxon>Eukaryota</taxon>
        <taxon>Metazoa</taxon>
        <taxon>Spiralia</taxon>
        <taxon>Lophotrochozoa</taxon>
        <taxon>Mollusca</taxon>
        <taxon>Bivalvia</taxon>
        <taxon>Autobranchia</taxon>
        <taxon>Heteroconchia</taxon>
        <taxon>Palaeoheterodonta</taxon>
        <taxon>Unionida</taxon>
        <taxon>Unionoidea</taxon>
        <taxon>Unionidae</taxon>
        <taxon>Ambleminae</taxon>
        <taxon>Lampsilini</taxon>
        <taxon>Potamilus</taxon>
    </lineage>
</organism>
<dbReference type="Proteomes" id="UP001195483">
    <property type="component" value="Unassembled WGS sequence"/>
</dbReference>
<dbReference type="AlphaFoldDB" id="A0AAE0SZS3"/>
<reference evidence="1" key="2">
    <citation type="journal article" date="2021" name="Genome Biol. Evol.">
        <title>Developing a high-quality reference genome for a parasitic bivalve with doubly uniparental inheritance (Bivalvia: Unionida).</title>
        <authorList>
            <person name="Smith C.H."/>
        </authorList>
    </citation>
    <scope>NUCLEOTIDE SEQUENCE</scope>
    <source>
        <strain evidence="1">CHS0354</strain>
        <tissue evidence="1">Mantle</tissue>
    </source>
</reference>
<dbReference type="EMBL" id="JAEAOA010000328">
    <property type="protein sequence ID" value="KAK3601190.1"/>
    <property type="molecule type" value="Genomic_DNA"/>
</dbReference>
<reference evidence="1" key="1">
    <citation type="journal article" date="2021" name="Genome Biol. Evol.">
        <title>A High-Quality Reference Genome for a Parasitic Bivalve with Doubly Uniparental Inheritance (Bivalvia: Unionida).</title>
        <authorList>
            <person name="Smith C.H."/>
        </authorList>
    </citation>
    <scope>NUCLEOTIDE SEQUENCE</scope>
    <source>
        <strain evidence="1">CHS0354</strain>
    </source>
</reference>
<protein>
    <submittedName>
        <fullName evidence="1">Uncharacterized protein</fullName>
    </submittedName>
</protein>
<reference evidence="1" key="3">
    <citation type="submission" date="2023-05" db="EMBL/GenBank/DDBJ databases">
        <authorList>
            <person name="Smith C.H."/>
        </authorList>
    </citation>
    <scope>NUCLEOTIDE SEQUENCE</scope>
    <source>
        <strain evidence="1">CHS0354</strain>
        <tissue evidence="1">Mantle</tissue>
    </source>
</reference>
<name>A0AAE0SZS3_9BIVA</name>
<proteinExistence type="predicted"/>
<evidence type="ECO:0000313" key="1">
    <source>
        <dbReference type="EMBL" id="KAK3601190.1"/>
    </source>
</evidence>
<accession>A0AAE0SZS3</accession>
<gene>
    <name evidence="1" type="ORF">CHS0354_004390</name>
</gene>
<evidence type="ECO:0000313" key="2">
    <source>
        <dbReference type="Proteomes" id="UP001195483"/>
    </source>
</evidence>
<sequence length="111" mass="13633">MNHQYQNIPITYAKSKYRKRLYNFTCKAFSVFLLDKLRDKKRKRTKVLFSNALDNKVNTMAILVWFTFYKALVPCHKFKIFDTTELENNVFRILHNRQQLHTKIYLTWEMY</sequence>
<comment type="caution">
    <text evidence="1">The sequence shown here is derived from an EMBL/GenBank/DDBJ whole genome shotgun (WGS) entry which is preliminary data.</text>
</comment>
<keyword evidence="2" id="KW-1185">Reference proteome</keyword>